<feature type="region of interest" description="Disordered" evidence="2">
    <location>
        <begin position="46"/>
        <end position="129"/>
    </location>
</feature>
<dbReference type="NCBIfam" id="NF033748">
    <property type="entry name" value="class_F_sortase"/>
    <property type="match status" value="1"/>
</dbReference>
<evidence type="ECO:0000313" key="5">
    <source>
        <dbReference type="Proteomes" id="UP000253790"/>
    </source>
</evidence>
<dbReference type="InterPro" id="IPR042001">
    <property type="entry name" value="Sortase_F"/>
</dbReference>
<dbReference type="EMBL" id="CP031229">
    <property type="protein sequence ID" value="AXH95575.1"/>
    <property type="molecule type" value="Genomic_DNA"/>
</dbReference>
<dbReference type="Gene3D" id="2.40.260.10">
    <property type="entry name" value="Sortase"/>
    <property type="match status" value="1"/>
</dbReference>
<dbReference type="InterPro" id="IPR005754">
    <property type="entry name" value="Sortase"/>
</dbReference>
<evidence type="ECO:0000256" key="3">
    <source>
        <dbReference type="SAM" id="Phobius"/>
    </source>
</evidence>
<dbReference type="Pfam" id="PF04203">
    <property type="entry name" value="Sortase"/>
    <property type="match status" value="1"/>
</dbReference>
<organism evidence="4 5">
    <name type="scientific">Ornithinimicrobium avium</name>
    <dbReference type="NCBI Taxonomy" id="2283195"/>
    <lineage>
        <taxon>Bacteria</taxon>
        <taxon>Bacillati</taxon>
        <taxon>Actinomycetota</taxon>
        <taxon>Actinomycetes</taxon>
        <taxon>Micrococcales</taxon>
        <taxon>Ornithinimicrobiaceae</taxon>
        <taxon>Ornithinimicrobium</taxon>
    </lineage>
</organism>
<evidence type="ECO:0000313" key="4">
    <source>
        <dbReference type="EMBL" id="AXH95575.1"/>
    </source>
</evidence>
<keyword evidence="5" id="KW-1185">Reference proteome</keyword>
<sequence>MTGPGRDRGRVRLSAVLGLLGVLGLVLGAVLIGVAIFGQVPDPPGPAGTHAGAARSHHGAGQQDEAPATTPSAPGGPAQERRSGIPGPSSDPTASQGEAARHEEAAAQDAATEDAGTEEPAGAPPARPASEPLALRVPAIDVSGPVHPLGLAADGTLEVPVGDLVDDAAWYSGSPTPGEQGPSVIEGHVTGATGQPSVFFELGRLTPGDRVEVDREDGSTVVFEVYRVDRYPKASFPTVEVYGPTPGPELRLITCGGDFDEGTGHHVDNTVVYARAVTGA</sequence>
<dbReference type="AlphaFoldDB" id="A0A345NKL7"/>
<dbReference type="OrthoDB" id="525039at2"/>
<feature type="transmembrane region" description="Helical" evidence="3">
    <location>
        <begin position="12"/>
        <end position="37"/>
    </location>
</feature>
<proteinExistence type="predicted"/>
<keyword evidence="3" id="KW-0812">Transmembrane</keyword>
<reference evidence="4 5" key="1">
    <citation type="submission" date="2018-07" db="EMBL/GenBank/DDBJ databases">
        <title>Complete genome sequencing of Ornithinimicrobium sp. AMA3305.</title>
        <authorList>
            <person name="Bae J.-W."/>
        </authorList>
    </citation>
    <scope>NUCLEOTIDE SEQUENCE [LARGE SCALE GENOMIC DNA]</scope>
    <source>
        <strain evidence="4 5">AMA3305</strain>
    </source>
</reference>
<accession>A0A345NKL7</accession>
<name>A0A345NKL7_9MICO</name>
<dbReference type="SUPFAM" id="SSF63817">
    <property type="entry name" value="Sortase"/>
    <property type="match status" value="1"/>
</dbReference>
<dbReference type="GO" id="GO:0016787">
    <property type="term" value="F:hydrolase activity"/>
    <property type="evidence" value="ECO:0007669"/>
    <property type="project" value="UniProtKB-KW"/>
</dbReference>
<dbReference type="Proteomes" id="UP000253790">
    <property type="component" value="Chromosome"/>
</dbReference>
<evidence type="ECO:0000256" key="2">
    <source>
        <dbReference type="SAM" id="MobiDB-lite"/>
    </source>
</evidence>
<keyword evidence="1" id="KW-0378">Hydrolase</keyword>
<keyword evidence="3" id="KW-1133">Transmembrane helix</keyword>
<dbReference type="InterPro" id="IPR023365">
    <property type="entry name" value="Sortase_dom-sf"/>
</dbReference>
<dbReference type="CDD" id="cd05829">
    <property type="entry name" value="Sortase_F"/>
    <property type="match status" value="1"/>
</dbReference>
<feature type="compositionally biased region" description="Low complexity" evidence="2">
    <location>
        <begin position="66"/>
        <end position="78"/>
    </location>
</feature>
<dbReference type="RefSeq" id="WP_114927340.1">
    <property type="nucleotide sequence ID" value="NZ_CP031229.1"/>
</dbReference>
<keyword evidence="3" id="KW-0472">Membrane</keyword>
<dbReference type="KEGG" id="orn:DV701_05060"/>
<evidence type="ECO:0000256" key="1">
    <source>
        <dbReference type="ARBA" id="ARBA00022801"/>
    </source>
</evidence>
<gene>
    <name evidence="4" type="ORF">DV701_05060</name>
</gene>
<protein>
    <submittedName>
        <fullName evidence="4">Class F sortase</fullName>
    </submittedName>
</protein>